<evidence type="ECO:0000313" key="3">
    <source>
        <dbReference type="WBParaSite" id="TASK_0000730601-mRNA-1"/>
    </source>
</evidence>
<sequence>MKEPSNSYLPTSEMLVTKLKSQGFFDKIRKRCLENVETNSEYIYLKHNFVDRIVSQFLSTQYPTGNKLELRDQLRRRLQGDASFQHSLRQMSDLLLAAQASPESLAPSINQVTCEALNVDYHEWLRMSQKRRTPQPMVLSGSTSPPKHVGNPAPLLPNPSSISASREPLLPTSSAFDLENQQGLPEENDVEMEVDDVGDEMEVESTDSNVGTGSSQTQRPSKYLSTNTFASEAMPRNNIGQTVSSYDNKSPLTMSPAAMRNSSSFSRKISTAAAGWAAPVPREQLDVVSDNETMGGYSPLRRRMSLTGHSVKHSSPPMRLSNNPNLERNPSPLAGRRLLLPSPTLHRNQFHNYGGNDTRRRDNAYNRGGSQRYDRDNQYYNKRQHRDHRGDRYLDSGRYGRGDFSQSNQDFDRRTYVFQESKQRWQPEWPRCNRNASPIEPRPCSRDLLSRSQSPSLFRRQRQASPHSTHTPDTHYSNPYRSRRPDAIRGRRDSPHSRDYEQLKRERERHSRHCRGSSGSHRSPARPRRYRRHASSDSSSSLSISRRSNFSTPLTSSRLSGRPF</sequence>
<feature type="compositionally biased region" description="Basic and acidic residues" evidence="1">
    <location>
        <begin position="388"/>
        <end position="401"/>
    </location>
</feature>
<dbReference type="STRING" id="60517.A0A0R3W9Y6"/>
<feature type="region of interest" description="Disordered" evidence="1">
    <location>
        <begin position="131"/>
        <end position="167"/>
    </location>
</feature>
<feature type="compositionally biased region" description="Polar residues" evidence="1">
    <location>
        <begin position="463"/>
        <end position="480"/>
    </location>
</feature>
<protein>
    <submittedName>
        <fullName evidence="3">LisH domain-containing protein</fullName>
    </submittedName>
</protein>
<proteinExistence type="predicted"/>
<feature type="compositionally biased region" description="Polar residues" evidence="1">
    <location>
        <begin position="206"/>
        <end position="222"/>
    </location>
</feature>
<accession>A0A0R3W9Y6</accession>
<feature type="compositionally biased region" description="Basic residues" evidence="1">
    <location>
        <begin position="523"/>
        <end position="533"/>
    </location>
</feature>
<dbReference type="WBParaSite" id="TASK_0000730601-mRNA-1">
    <property type="protein sequence ID" value="TASK_0000730601-mRNA-1"/>
    <property type="gene ID" value="TASK_0000730601"/>
</dbReference>
<dbReference type="InterPro" id="IPR055264">
    <property type="entry name" value="BOD1/SHG1_dom"/>
</dbReference>
<name>A0A0R3W9Y6_TAEAS</name>
<feature type="region of interest" description="Disordered" evidence="1">
    <location>
        <begin position="427"/>
        <end position="564"/>
    </location>
</feature>
<dbReference type="Pfam" id="PF05205">
    <property type="entry name" value="COMPASS-Shg1"/>
    <property type="match status" value="1"/>
</dbReference>
<evidence type="ECO:0000256" key="1">
    <source>
        <dbReference type="SAM" id="MobiDB-lite"/>
    </source>
</evidence>
<evidence type="ECO:0000259" key="2">
    <source>
        <dbReference type="Pfam" id="PF05205"/>
    </source>
</evidence>
<feature type="compositionally biased region" description="Basic and acidic residues" evidence="1">
    <location>
        <begin position="483"/>
        <end position="509"/>
    </location>
</feature>
<feature type="domain" description="BOD1/SHG1" evidence="2">
    <location>
        <begin position="15"/>
        <end position="88"/>
    </location>
</feature>
<feature type="compositionally biased region" description="Low complexity" evidence="1">
    <location>
        <begin position="536"/>
        <end position="551"/>
    </location>
</feature>
<reference evidence="3" key="1">
    <citation type="submission" date="2016-04" db="UniProtKB">
        <authorList>
            <consortium name="WormBaseParasite"/>
        </authorList>
    </citation>
    <scope>IDENTIFICATION</scope>
</reference>
<feature type="region of interest" description="Disordered" evidence="1">
    <location>
        <begin position="202"/>
        <end position="222"/>
    </location>
</feature>
<dbReference type="AlphaFoldDB" id="A0A0R3W9Y6"/>
<feature type="compositionally biased region" description="Polar residues" evidence="1">
    <location>
        <begin position="552"/>
        <end position="564"/>
    </location>
</feature>
<feature type="region of interest" description="Disordered" evidence="1">
    <location>
        <begin position="291"/>
        <end position="413"/>
    </location>
</feature>
<organism evidence="3">
    <name type="scientific">Taenia asiatica</name>
    <name type="common">Asian tapeworm</name>
    <dbReference type="NCBI Taxonomy" id="60517"/>
    <lineage>
        <taxon>Eukaryota</taxon>
        <taxon>Metazoa</taxon>
        <taxon>Spiralia</taxon>
        <taxon>Lophotrochozoa</taxon>
        <taxon>Platyhelminthes</taxon>
        <taxon>Cestoda</taxon>
        <taxon>Eucestoda</taxon>
        <taxon>Cyclophyllidea</taxon>
        <taxon>Taeniidae</taxon>
        <taxon>Taenia</taxon>
    </lineage>
</organism>